<organism evidence="1 2">
    <name type="scientific">Araneus ventricosus</name>
    <name type="common">Orbweaver spider</name>
    <name type="synonym">Epeira ventricosa</name>
    <dbReference type="NCBI Taxonomy" id="182803"/>
    <lineage>
        <taxon>Eukaryota</taxon>
        <taxon>Metazoa</taxon>
        <taxon>Ecdysozoa</taxon>
        <taxon>Arthropoda</taxon>
        <taxon>Chelicerata</taxon>
        <taxon>Arachnida</taxon>
        <taxon>Araneae</taxon>
        <taxon>Araneomorphae</taxon>
        <taxon>Entelegynae</taxon>
        <taxon>Araneoidea</taxon>
        <taxon>Araneidae</taxon>
        <taxon>Araneus</taxon>
    </lineage>
</organism>
<keyword evidence="2" id="KW-1185">Reference proteome</keyword>
<proteinExistence type="predicted"/>
<accession>A0A4Y2FYG8</accession>
<reference evidence="1 2" key="1">
    <citation type="journal article" date="2019" name="Sci. Rep.">
        <title>Orb-weaving spider Araneus ventricosus genome elucidates the spidroin gene catalogue.</title>
        <authorList>
            <person name="Kono N."/>
            <person name="Nakamura H."/>
            <person name="Ohtoshi R."/>
            <person name="Moran D.A.P."/>
            <person name="Shinohara A."/>
            <person name="Yoshida Y."/>
            <person name="Fujiwara M."/>
            <person name="Mori M."/>
            <person name="Tomita M."/>
            <person name="Arakawa K."/>
        </authorList>
    </citation>
    <scope>NUCLEOTIDE SEQUENCE [LARGE SCALE GENOMIC DNA]</scope>
</reference>
<comment type="caution">
    <text evidence="1">The sequence shown here is derived from an EMBL/GenBank/DDBJ whole genome shotgun (WGS) entry which is preliminary data.</text>
</comment>
<evidence type="ECO:0000313" key="2">
    <source>
        <dbReference type="Proteomes" id="UP000499080"/>
    </source>
</evidence>
<dbReference type="OrthoDB" id="10264707at2759"/>
<dbReference type="AlphaFoldDB" id="A0A4Y2FYG8"/>
<gene>
    <name evidence="1" type="ORF">AVEN_109645_1</name>
</gene>
<name>A0A4Y2FYG8_ARAVE</name>
<dbReference type="EMBL" id="BGPR01001122">
    <property type="protein sequence ID" value="GBM46057.1"/>
    <property type="molecule type" value="Genomic_DNA"/>
</dbReference>
<dbReference type="Gene3D" id="3.40.630.30">
    <property type="match status" value="1"/>
</dbReference>
<dbReference type="Proteomes" id="UP000499080">
    <property type="component" value="Unassembled WGS sequence"/>
</dbReference>
<evidence type="ECO:0000313" key="1">
    <source>
        <dbReference type="EMBL" id="GBM46057.1"/>
    </source>
</evidence>
<protein>
    <submittedName>
        <fullName evidence="1">Uncharacterized protein</fullName>
    </submittedName>
</protein>
<sequence length="151" mass="17197">MFRLYLPETITCLLRLRTAGPGLFPTRTLTSMASTHGEGLQMKVKLTPQETDGCDHFEQAITYLMTYLWCAILKTKGHGLFYVKPTSGLPLLSHLQCWFLVNRDFRNRGIGEFCSESIPNRQGFGYEGSFFSNLVYETNTASVRICRKLDL</sequence>